<dbReference type="PATRIC" id="fig|1172190.3.peg.1382"/>
<evidence type="ECO:0000259" key="1">
    <source>
        <dbReference type="Pfam" id="PF00881"/>
    </source>
</evidence>
<dbReference type="PANTHER" id="PTHR42741:SF3">
    <property type="entry name" value="NITROREDUCTASE FAMILY PROTEIN"/>
    <property type="match status" value="1"/>
</dbReference>
<feature type="domain" description="Nitroreductase" evidence="1">
    <location>
        <begin position="148"/>
        <end position="227"/>
    </location>
</feature>
<reference evidence="2 3" key="1">
    <citation type="submission" date="2013-07" db="EMBL/GenBank/DDBJ databases">
        <title>Sulfurimonas hongkongensis AST-10 Genome Sequencing.</title>
        <authorList>
            <person name="Cai L."/>
            <person name="Zhang T."/>
        </authorList>
    </citation>
    <scope>NUCLEOTIDE SEQUENCE [LARGE SCALE GENOMIC DNA]</scope>
    <source>
        <strain evidence="2 3">AST-10</strain>
    </source>
</reference>
<accession>T0JE17</accession>
<dbReference type="GO" id="GO:0016491">
    <property type="term" value="F:oxidoreductase activity"/>
    <property type="evidence" value="ECO:0007669"/>
    <property type="project" value="InterPro"/>
</dbReference>
<evidence type="ECO:0000313" key="2">
    <source>
        <dbReference type="EMBL" id="EQB39240.1"/>
    </source>
</evidence>
<proteinExistence type="predicted"/>
<dbReference type="SUPFAM" id="SSF55469">
    <property type="entry name" value="FMN-dependent nitroreductase-like"/>
    <property type="match status" value="2"/>
</dbReference>
<gene>
    <name evidence="2" type="ORF">M947_07150</name>
</gene>
<comment type="caution">
    <text evidence="2">The sequence shown here is derived from an EMBL/GenBank/DDBJ whole genome shotgun (WGS) entry which is preliminary data.</text>
</comment>
<dbReference type="PANTHER" id="PTHR42741">
    <property type="entry name" value="NITROREDUCTASE FAMILY PROTEIN"/>
    <property type="match status" value="1"/>
</dbReference>
<dbReference type="EMBL" id="AUPZ01000009">
    <property type="protein sequence ID" value="EQB39240.1"/>
    <property type="molecule type" value="Genomic_DNA"/>
</dbReference>
<dbReference type="Pfam" id="PF00881">
    <property type="entry name" value="Nitroreductase"/>
    <property type="match status" value="2"/>
</dbReference>
<dbReference type="Proteomes" id="UP000015520">
    <property type="component" value="Unassembled WGS sequence"/>
</dbReference>
<feature type="domain" description="Nitroreductase" evidence="1">
    <location>
        <begin position="315"/>
        <end position="500"/>
    </location>
</feature>
<dbReference type="eggNOG" id="COG0778">
    <property type="taxonomic scope" value="Bacteria"/>
</dbReference>
<dbReference type="OrthoDB" id="9801593at2"/>
<name>T0JE17_9BACT</name>
<dbReference type="RefSeq" id="WP_021287687.1">
    <property type="nucleotide sequence ID" value="NZ_AUPZ01000009.1"/>
</dbReference>
<dbReference type="CDD" id="cd02142">
    <property type="entry name" value="McbC_SagB-like_oxidoreductase"/>
    <property type="match status" value="2"/>
</dbReference>
<protein>
    <submittedName>
        <fullName evidence="2">Nitroreductase</fullName>
    </submittedName>
</protein>
<dbReference type="AlphaFoldDB" id="T0JE17"/>
<organism evidence="2 3">
    <name type="scientific">Sulfurimonas hongkongensis</name>
    <dbReference type="NCBI Taxonomy" id="1172190"/>
    <lineage>
        <taxon>Bacteria</taxon>
        <taxon>Pseudomonadati</taxon>
        <taxon>Campylobacterota</taxon>
        <taxon>Epsilonproteobacteria</taxon>
        <taxon>Campylobacterales</taxon>
        <taxon>Sulfurimonadaceae</taxon>
        <taxon>Sulfurimonas</taxon>
    </lineage>
</organism>
<dbReference type="InterPro" id="IPR000415">
    <property type="entry name" value="Nitroreductase-like"/>
</dbReference>
<dbReference type="STRING" id="1172190.M947_07150"/>
<dbReference type="InterPro" id="IPR029479">
    <property type="entry name" value="Nitroreductase"/>
</dbReference>
<evidence type="ECO:0000313" key="3">
    <source>
        <dbReference type="Proteomes" id="UP000015520"/>
    </source>
</evidence>
<dbReference type="Gene3D" id="3.40.109.10">
    <property type="entry name" value="NADH Oxidase"/>
    <property type="match status" value="2"/>
</dbReference>
<sequence length="514" mass="58232">MNKSLQIVHDYHERTKHFKHRYARSLGFMDWATQPDPFRRYKGAKTLKLPLALDNSTPPYHLLDTDLPSAPLLKESISGLLQFSMGIAAYKESGGSSWAVRCNASSGNLHPTEAYLVLPPIMSEQDGKSNVFHYSPKEHALEMLASFESSFWNKLPKNSFIVGLSSISWREVWKYGERAFRYTQLDAGHAWQTFVVSAKMLGYRVTRLDSVSDADISTLLGLSQKERFFEDELPDMLLVISPEDINSNLSIDLLIESLPLKFDGIANKLSPSMQEWEIIPSVEKATSEAQIARPKVLSSQITRTPSKESKDVVLNRRSVHMMDSSSITKEQFHTLLRSILGSQDAKENSAHLVIFVHRVENYDSGLYILVRNPKVKEDLQRELDTKFHWSHTEFGHLYILKLGDFTSISKAISCSQNIASDGAFSLCMLCNFTNELQTYGAHRYKELYWECGAIGQQLYLEATSMGLSGTGIGCFLDDEIHKLLGLISNRFEVLYNFTVGRGYVDSRILTRPPY</sequence>
<keyword evidence="3" id="KW-1185">Reference proteome</keyword>